<dbReference type="InterPro" id="IPR001753">
    <property type="entry name" value="Enoyl-CoA_hydra/iso"/>
</dbReference>
<evidence type="ECO:0000256" key="1">
    <source>
        <dbReference type="ARBA" id="ARBA00005254"/>
    </source>
</evidence>
<dbReference type="PROSITE" id="PS00166">
    <property type="entry name" value="ENOYL_COA_HYDRATASE"/>
    <property type="match status" value="1"/>
</dbReference>
<gene>
    <name evidence="3" type="ORF">EUV02_10865</name>
</gene>
<keyword evidence="3" id="KW-0456">Lyase</keyword>
<comment type="similarity">
    <text evidence="1 2">Belongs to the enoyl-CoA hydratase/isomerase family.</text>
</comment>
<evidence type="ECO:0000313" key="3">
    <source>
        <dbReference type="EMBL" id="TFU03644.1"/>
    </source>
</evidence>
<accession>A0A4Y9EPU3</accession>
<dbReference type="EMBL" id="SIHO01000002">
    <property type="protein sequence ID" value="TFU03644.1"/>
    <property type="molecule type" value="Genomic_DNA"/>
</dbReference>
<dbReference type="SUPFAM" id="SSF52096">
    <property type="entry name" value="ClpP/crotonase"/>
    <property type="match status" value="1"/>
</dbReference>
<keyword evidence="4" id="KW-1185">Reference proteome</keyword>
<name>A0A4Y9EPU3_9SPHN</name>
<dbReference type="Pfam" id="PF00378">
    <property type="entry name" value="ECH_1"/>
    <property type="match status" value="1"/>
</dbReference>
<dbReference type="OrthoDB" id="9781757at2"/>
<dbReference type="EC" id="4.2.1.17" evidence="3"/>
<dbReference type="InterPro" id="IPR018376">
    <property type="entry name" value="Enoyl-CoA_hyd/isom_CS"/>
</dbReference>
<reference evidence="3 4" key="1">
    <citation type="submission" date="2019-02" db="EMBL/GenBank/DDBJ databases">
        <title>Polymorphobacter sp. isolated from the lake at the Tibet of China.</title>
        <authorList>
            <person name="Li A."/>
        </authorList>
    </citation>
    <scope>NUCLEOTIDE SEQUENCE [LARGE SCALE GENOMIC DNA]</scope>
    <source>
        <strain evidence="3 4">DJ1R-1</strain>
    </source>
</reference>
<dbReference type="PANTHER" id="PTHR43802:SF1">
    <property type="entry name" value="IP11341P-RELATED"/>
    <property type="match status" value="1"/>
</dbReference>
<comment type="caution">
    <text evidence="3">The sequence shown here is derived from an EMBL/GenBank/DDBJ whole genome shotgun (WGS) entry which is preliminary data.</text>
</comment>
<organism evidence="3 4">
    <name type="scientific">Glacieibacterium arshaanense</name>
    <dbReference type="NCBI Taxonomy" id="2511025"/>
    <lineage>
        <taxon>Bacteria</taxon>
        <taxon>Pseudomonadati</taxon>
        <taxon>Pseudomonadota</taxon>
        <taxon>Alphaproteobacteria</taxon>
        <taxon>Sphingomonadales</taxon>
        <taxon>Sphingosinicellaceae</taxon>
        <taxon>Glacieibacterium</taxon>
    </lineage>
</organism>
<dbReference type="RefSeq" id="WP_135246237.1">
    <property type="nucleotide sequence ID" value="NZ_SIHO01000002.1"/>
</dbReference>
<dbReference type="Proteomes" id="UP000297737">
    <property type="component" value="Unassembled WGS sequence"/>
</dbReference>
<sequence>MADEVSYAKQGRMALIRLERPDALNALTLPMIAAVKAYAEAAERDPDVIAICITGAGRGFCAGIDMSILVDSTSSGAPAAEPETVRARPALFSFLLDISKPVLAAINGTVAGGGFVLAMMCDMRFMAESATISTIFAKRGLIAEHGMSWLLPRLIGLSRALDVLWSSRKIDATEALRLGLVDRVVPDDALIATVQAYVDDLAAHCAPQSLAHMKAQLLRHLQTDFDTAAHEADRLMATVLRHPDATEGAMSFVERRPPRFAPWTGPTR</sequence>
<evidence type="ECO:0000313" key="4">
    <source>
        <dbReference type="Proteomes" id="UP000297737"/>
    </source>
</evidence>
<dbReference type="PANTHER" id="PTHR43802">
    <property type="entry name" value="ENOYL-COA HYDRATASE"/>
    <property type="match status" value="1"/>
</dbReference>
<dbReference type="CDD" id="cd06558">
    <property type="entry name" value="crotonase-like"/>
    <property type="match status" value="1"/>
</dbReference>
<dbReference type="AlphaFoldDB" id="A0A4Y9EPU3"/>
<proteinExistence type="inferred from homology"/>
<dbReference type="GO" id="GO:0004300">
    <property type="term" value="F:enoyl-CoA hydratase activity"/>
    <property type="evidence" value="ECO:0007669"/>
    <property type="project" value="UniProtKB-EC"/>
</dbReference>
<protein>
    <submittedName>
        <fullName evidence="3">Enoyl-CoA hydratase</fullName>
        <ecNumber evidence="3">4.2.1.17</ecNumber>
    </submittedName>
</protein>
<evidence type="ECO:0000256" key="2">
    <source>
        <dbReference type="RuleBase" id="RU003707"/>
    </source>
</evidence>
<dbReference type="InterPro" id="IPR029045">
    <property type="entry name" value="ClpP/crotonase-like_dom_sf"/>
</dbReference>
<dbReference type="Gene3D" id="3.90.226.10">
    <property type="entry name" value="2-enoyl-CoA Hydratase, Chain A, domain 1"/>
    <property type="match status" value="1"/>
</dbReference>